<dbReference type="Pfam" id="PF01202">
    <property type="entry name" value="SKI"/>
    <property type="match status" value="1"/>
</dbReference>
<comment type="catalytic activity">
    <reaction evidence="7">
        <text>shikimate + ATP = 3-phosphoshikimate + ADP + H(+)</text>
        <dbReference type="Rhea" id="RHEA:13121"/>
        <dbReference type="ChEBI" id="CHEBI:15378"/>
        <dbReference type="ChEBI" id="CHEBI:30616"/>
        <dbReference type="ChEBI" id="CHEBI:36208"/>
        <dbReference type="ChEBI" id="CHEBI:145989"/>
        <dbReference type="ChEBI" id="CHEBI:456216"/>
        <dbReference type="EC" id="2.7.1.71"/>
    </reaction>
</comment>
<dbReference type="GO" id="GO:0004765">
    <property type="term" value="F:shikimate kinase activity"/>
    <property type="evidence" value="ECO:0007669"/>
    <property type="project" value="UniProtKB-UniRule"/>
</dbReference>
<dbReference type="HAMAP" id="MF_00109">
    <property type="entry name" value="Shikimate_kinase"/>
    <property type="match status" value="1"/>
</dbReference>
<dbReference type="InterPro" id="IPR027417">
    <property type="entry name" value="P-loop_NTPase"/>
</dbReference>
<evidence type="ECO:0000256" key="7">
    <source>
        <dbReference type="HAMAP-Rule" id="MF_00109"/>
    </source>
</evidence>
<dbReference type="HOGENOM" id="CLU_057607_4_2_12"/>
<dbReference type="GO" id="GO:0009423">
    <property type="term" value="P:chorismate biosynthetic process"/>
    <property type="evidence" value="ECO:0007669"/>
    <property type="project" value="UniProtKB-UniRule"/>
</dbReference>
<dbReference type="InterPro" id="IPR031322">
    <property type="entry name" value="Shikimate/glucono_kinase"/>
</dbReference>
<name>H9UK28_SPIAZ</name>
<evidence type="ECO:0000313" key="8">
    <source>
        <dbReference type="EMBL" id="AFG37871.1"/>
    </source>
</evidence>
<dbReference type="SUPFAM" id="SSF52540">
    <property type="entry name" value="P-loop containing nucleoside triphosphate hydrolases"/>
    <property type="match status" value="1"/>
</dbReference>
<dbReference type="Gene3D" id="3.40.50.300">
    <property type="entry name" value="P-loop containing nucleotide triphosphate hydrolases"/>
    <property type="match status" value="1"/>
</dbReference>
<dbReference type="GO" id="GO:0005524">
    <property type="term" value="F:ATP binding"/>
    <property type="evidence" value="ECO:0007669"/>
    <property type="project" value="UniProtKB-UniRule"/>
</dbReference>
<evidence type="ECO:0000256" key="5">
    <source>
        <dbReference type="ARBA" id="ARBA00022840"/>
    </source>
</evidence>
<keyword evidence="7" id="KW-0460">Magnesium</keyword>
<organism evidence="8 9">
    <name type="scientific">Spirochaeta africana (strain ATCC 700263 / DSM 8902 / Z-7692)</name>
    <dbReference type="NCBI Taxonomy" id="889378"/>
    <lineage>
        <taxon>Bacteria</taxon>
        <taxon>Pseudomonadati</taxon>
        <taxon>Spirochaetota</taxon>
        <taxon>Spirochaetia</taxon>
        <taxon>Spirochaetales</taxon>
        <taxon>Spirochaetaceae</taxon>
        <taxon>Spirochaeta</taxon>
    </lineage>
</organism>
<comment type="subunit">
    <text evidence="7">Monomer.</text>
</comment>
<keyword evidence="1 7" id="KW-0028">Amino-acid biosynthesis</keyword>
<feature type="binding site" evidence="7">
    <location>
        <position position="28"/>
    </location>
    <ligand>
        <name>Mg(2+)</name>
        <dbReference type="ChEBI" id="CHEBI:18420"/>
    </ligand>
</feature>
<keyword evidence="5 7" id="KW-0067">ATP-binding</keyword>
<dbReference type="InterPro" id="IPR000623">
    <property type="entry name" value="Shikimate_kinase/TSH1"/>
</dbReference>
<keyword evidence="7" id="KW-0479">Metal-binding</keyword>
<keyword evidence="3 7" id="KW-0547">Nucleotide-binding</keyword>
<feature type="binding site" evidence="7">
    <location>
        <begin position="24"/>
        <end position="29"/>
    </location>
    <ligand>
        <name>ATP</name>
        <dbReference type="ChEBI" id="CHEBI:30616"/>
    </ligand>
</feature>
<feature type="binding site" evidence="7">
    <location>
        <position position="101"/>
    </location>
    <ligand>
        <name>substrate</name>
    </ligand>
</feature>
<comment type="pathway">
    <text evidence="7">Metabolic intermediate biosynthesis; chorismate biosynthesis; chorismate from D-erythrose 4-phosphate and phosphoenolpyruvate: step 5/7.</text>
</comment>
<gene>
    <name evidence="7" type="primary">aroK</name>
    <name evidence="8" type="ordered locus">Spiaf_1814</name>
</gene>
<dbReference type="GO" id="GO:0009073">
    <property type="term" value="P:aromatic amino acid family biosynthetic process"/>
    <property type="evidence" value="ECO:0007669"/>
    <property type="project" value="UniProtKB-KW"/>
</dbReference>
<evidence type="ECO:0000256" key="1">
    <source>
        <dbReference type="ARBA" id="ARBA00022605"/>
    </source>
</evidence>
<evidence type="ECO:0000256" key="3">
    <source>
        <dbReference type="ARBA" id="ARBA00022741"/>
    </source>
</evidence>
<dbReference type="KEGG" id="sfc:Spiaf_1814"/>
<reference evidence="9" key="1">
    <citation type="journal article" date="2013" name="Stand. Genomic Sci.">
        <title>Complete genome sequence of the halophilic bacterium Spirochaeta africana type strain (Z-7692(T)) from the alkaline Lake Magadi in the East African Rift.</title>
        <authorList>
            <person name="Liolos K."/>
            <person name="Abt B."/>
            <person name="Scheuner C."/>
            <person name="Teshima H."/>
            <person name="Held B."/>
            <person name="Lapidus A."/>
            <person name="Nolan M."/>
            <person name="Lucas S."/>
            <person name="Deshpande S."/>
            <person name="Cheng J.F."/>
            <person name="Tapia R."/>
            <person name="Goodwin L.A."/>
            <person name="Pitluck S."/>
            <person name="Pagani I."/>
            <person name="Ivanova N."/>
            <person name="Mavromatis K."/>
            <person name="Mikhailova N."/>
            <person name="Huntemann M."/>
            <person name="Pati A."/>
            <person name="Chen A."/>
            <person name="Palaniappan K."/>
            <person name="Land M."/>
            <person name="Rohde M."/>
            <person name="Tindall B.J."/>
            <person name="Detter J.C."/>
            <person name="Goker M."/>
            <person name="Bristow J."/>
            <person name="Eisen J.A."/>
            <person name="Markowitz V."/>
            <person name="Hugenholtz P."/>
            <person name="Woyke T."/>
            <person name="Klenk H.P."/>
            <person name="Kyrpides N.C."/>
        </authorList>
    </citation>
    <scope>NUCLEOTIDE SEQUENCE</scope>
    <source>
        <strain evidence="9">ATCC 700263 / DSM 8902 / Z-7692</strain>
    </source>
</reference>
<dbReference type="UniPathway" id="UPA00053">
    <property type="reaction ID" value="UER00088"/>
</dbReference>
<dbReference type="AlphaFoldDB" id="H9UK28"/>
<dbReference type="STRING" id="889378.Spiaf_1814"/>
<evidence type="ECO:0000256" key="6">
    <source>
        <dbReference type="ARBA" id="ARBA00023141"/>
    </source>
</evidence>
<sequence length="190" mass="21167">MDTVEDFTQPIRLSSSIVLLGMKHVGKTTLGQQFATRHHLAWIDMDELIVDRARESYNIEARNAREVYIKLGKDGFQEIETAAARYLRLYSSRNQIIATGGGIADNPAALAELAAIGTSVYLQESPDILFQRIMAGGLPPFLDARDPRGSFDELFDRRDAIYRKTARIVLNLQGASIPEALQLFETAIRG</sequence>
<dbReference type="PANTHER" id="PTHR21087:SF16">
    <property type="entry name" value="SHIKIMATE KINASE 1, CHLOROPLASTIC"/>
    <property type="match status" value="1"/>
</dbReference>
<accession>H9UK28</accession>
<dbReference type="EC" id="2.7.1.71" evidence="7"/>
<proteinExistence type="inferred from homology"/>
<dbReference type="GO" id="GO:0000287">
    <property type="term" value="F:magnesium ion binding"/>
    <property type="evidence" value="ECO:0007669"/>
    <property type="project" value="UniProtKB-UniRule"/>
</dbReference>
<dbReference type="PANTHER" id="PTHR21087">
    <property type="entry name" value="SHIKIMATE KINASE"/>
    <property type="match status" value="1"/>
</dbReference>
<dbReference type="PATRIC" id="fig|889378.3.peg.1803"/>
<dbReference type="GO" id="GO:0005829">
    <property type="term" value="C:cytosol"/>
    <property type="evidence" value="ECO:0007669"/>
    <property type="project" value="TreeGrafter"/>
</dbReference>
<protein>
    <recommendedName>
        <fullName evidence="7">Shikimate kinase</fullName>
        <shortName evidence="7">SK</shortName>
        <ecNumber evidence="7">2.7.1.71</ecNumber>
    </recommendedName>
</protein>
<evidence type="ECO:0000256" key="2">
    <source>
        <dbReference type="ARBA" id="ARBA00022679"/>
    </source>
</evidence>
<dbReference type="Proteomes" id="UP000007383">
    <property type="component" value="Chromosome"/>
</dbReference>
<evidence type="ECO:0000256" key="4">
    <source>
        <dbReference type="ARBA" id="ARBA00022777"/>
    </source>
</evidence>
<dbReference type="eggNOG" id="COG0703">
    <property type="taxonomic scope" value="Bacteria"/>
</dbReference>
<evidence type="ECO:0000313" key="9">
    <source>
        <dbReference type="Proteomes" id="UP000007383"/>
    </source>
</evidence>
<comment type="subcellular location">
    <subcellularLocation>
        <location evidence="7">Cytoplasm</location>
    </subcellularLocation>
</comment>
<feature type="binding site" evidence="7">
    <location>
        <position position="46"/>
    </location>
    <ligand>
        <name>substrate</name>
    </ligand>
</feature>
<keyword evidence="2 7" id="KW-0808">Transferase</keyword>
<comment type="cofactor">
    <cofactor evidence="7">
        <name>Mg(2+)</name>
        <dbReference type="ChEBI" id="CHEBI:18420"/>
    </cofactor>
    <text evidence="7">Binds 1 Mg(2+) ion per subunit.</text>
</comment>
<comment type="similarity">
    <text evidence="7">Belongs to the shikimate kinase family.</text>
</comment>
<dbReference type="GO" id="GO:0008652">
    <property type="term" value="P:amino acid biosynthetic process"/>
    <property type="evidence" value="ECO:0007669"/>
    <property type="project" value="UniProtKB-KW"/>
</dbReference>
<dbReference type="EMBL" id="CP003282">
    <property type="protein sequence ID" value="AFG37871.1"/>
    <property type="molecule type" value="Genomic_DNA"/>
</dbReference>
<feature type="binding site" evidence="7">
    <location>
        <position position="158"/>
    </location>
    <ligand>
        <name>substrate</name>
    </ligand>
</feature>
<keyword evidence="9" id="KW-1185">Reference proteome</keyword>
<comment type="function">
    <text evidence="7">Catalyzes the specific phosphorylation of the 3-hydroxyl group of shikimic acid using ATP as a cosubstrate.</text>
</comment>
<comment type="caution">
    <text evidence="7">Lacks conserved residue(s) required for the propagation of feature annotation.</text>
</comment>
<keyword evidence="6 7" id="KW-0057">Aromatic amino acid biosynthesis</keyword>
<keyword evidence="4 7" id="KW-0418">Kinase</keyword>
<dbReference type="PRINTS" id="PR01100">
    <property type="entry name" value="SHIKIMTKNASE"/>
</dbReference>
<keyword evidence="7" id="KW-0963">Cytoplasm</keyword>